<dbReference type="Proteomes" id="UP000006190">
    <property type="component" value="Unassembled WGS sequence"/>
</dbReference>
<dbReference type="CDD" id="cd07995">
    <property type="entry name" value="TPK"/>
    <property type="match status" value="1"/>
</dbReference>
<dbReference type="GO" id="GO:0009229">
    <property type="term" value="P:thiamine diphosphate biosynthetic process"/>
    <property type="evidence" value="ECO:0007669"/>
    <property type="project" value="InterPro"/>
</dbReference>
<evidence type="ECO:0000256" key="3">
    <source>
        <dbReference type="ARBA" id="ARBA00022777"/>
    </source>
</evidence>
<dbReference type="InterPro" id="IPR007373">
    <property type="entry name" value="Thiamin_PyroPKinase_B1-bd"/>
</dbReference>
<dbReference type="GO" id="GO:0030975">
    <property type="term" value="F:thiamine binding"/>
    <property type="evidence" value="ECO:0007669"/>
    <property type="project" value="InterPro"/>
</dbReference>
<evidence type="ECO:0000313" key="7">
    <source>
        <dbReference type="EMBL" id="EHR38347.1"/>
    </source>
</evidence>
<dbReference type="InterPro" id="IPR053149">
    <property type="entry name" value="TPK"/>
</dbReference>
<evidence type="ECO:0000256" key="5">
    <source>
        <dbReference type="NCBIfam" id="TIGR01378"/>
    </source>
</evidence>
<comment type="caution">
    <text evidence="7">The sequence shown here is derived from an EMBL/GenBank/DDBJ whole genome shotgun (WGS) entry which is preliminary data.</text>
</comment>
<gene>
    <name evidence="7" type="ORF">HMPREF9708_00057</name>
</gene>
<evidence type="ECO:0000256" key="4">
    <source>
        <dbReference type="ARBA" id="ARBA00022840"/>
    </source>
</evidence>
<dbReference type="PANTHER" id="PTHR41299">
    <property type="entry name" value="THIAMINE PYROPHOSPHOKINASE"/>
    <property type="match status" value="1"/>
</dbReference>
<keyword evidence="2" id="KW-0547">Nucleotide-binding</keyword>
<dbReference type="SMART" id="SM00983">
    <property type="entry name" value="TPK_B1_binding"/>
    <property type="match status" value="1"/>
</dbReference>
<keyword evidence="8" id="KW-1185">Reference proteome</keyword>
<sequence length="224" mass="24877">MDVVILAGGAAPPDLQTLHALLASQPDALLIGVDRGALYLIEAGLELDHAVGDFDSVSQEEFALIQAKSRSIHRSPAEKDDTDMELALVMAMEQTDPANTNYYLFGAITSKEGRLDHLIANLWLVYQPRFKAIQGQLHFMDEARQIDFLTPGCQVIHNRNQARYLSIISLTPVEDLVINQAKYTLAQTSYTYPRALISNEFMGQDPVEVSFKTGLVMVILEKKT</sequence>
<evidence type="ECO:0000259" key="6">
    <source>
        <dbReference type="SMART" id="SM00983"/>
    </source>
</evidence>
<dbReference type="GO" id="GO:0016301">
    <property type="term" value="F:kinase activity"/>
    <property type="evidence" value="ECO:0007669"/>
    <property type="project" value="UniProtKB-KW"/>
</dbReference>
<dbReference type="OrthoDB" id="9804377at2"/>
<evidence type="ECO:0000256" key="1">
    <source>
        <dbReference type="ARBA" id="ARBA00022679"/>
    </source>
</evidence>
<dbReference type="STRING" id="883113.HMPREF9708_00057"/>
<keyword evidence="4" id="KW-0067">ATP-binding</keyword>
<name>H3NGR8_9LACT</name>
<dbReference type="HOGENOM" id="CLU_044237_1_0_9"/>
<reference evidence="7 8" key="1">
    <citation type="submission" date="2012-01" db="EMBL/GenBank/DDBJ databases">
        <title>The Genome Sequence of Facklamia languida CCUG 37842.</title>
        <authorList>
            <consortium name="The Broad Institute Genome Sequencing Platform"/>
            <person name="Earl A."/>
            <person name="Ward D."/>
            <person name="Feldgarden M."/>
            <person name="Gevers D."/>
            <person name="Huys G."/>
            <person name="Young S.K."/>
            <person name="Zeng Q."/>
            <person name="Gargeya S."/>
            <person name="Fitzgerald M."/>
            <person name="Haas B."/>
            <person name="Abouelleil A."/>
            <person name="Alvarado L."/>
            <person name="Arachchi H.M."/>
            <person name="Berlin A."/>
            <person name="Chapman S.B."/>
            <person name="Gearin G."/>
            <person name="Goldberg J."/>
            <person name="Griggs A."/>
            <person name="Gujja S."/>
            <person name="Hansen M."/>
            <person name="Heiman D."/>
            <person name="Howarth C."/>
            <person name="Larimer J."/>
            <person name="Lui A."/>
            <person name="MacDonald P.J.P."/>
            <person name="McCowen C."/>
            <person name="Montmayeur A."/>
            <person name="Murphy C."/>
            <person name="Neiman D."/>
            <person name="Pearson M."/>
            <person name="Priest M."/>
            <person name="Roberts A."/>
            <person name="Saif S."/>
            <person name="Shea T."/>
            <person name="Sisk P."/>
            <person name="Stolte C."/>
            <person name="Sykes S."/>
            <person name="Wortman J."/>
            <person name="Nusbaum C."/>
            <person name="Birren B."/>
        </authorList>
    </citation>
    <scope>NUCLEOTIDE SEQUENCE [LARGE SCALE GENOMIC DNA]</scope>
    <source>
        <strain evidence="7 8">CCUG 37842</strain>
    </source>
</reference>
<dbReference type="GO" id="GO:0005524">
    <property type="term" value="F:ATP binding"/>
    <property type="evidence" value="ECO:0007669"/>
    <property type="project" value="UniProtKB-KW"/>
</dbReference>
<organism evidence="7 8">
    <name type="scientific">Facklamia languida CCUG 37842</name>
    <dbReference type="NCBI Taxonomy" id="883113"/>
    <lineage>
        <taxon>Bacteria</taxon>
        <taxon>Bacillati</taxon>
        <taxon>Bacillota</taxon>
        <taxon>Bacilli</taxon>
        <taxon>Lactobacillales</taxon>
        <taxon>Aerococcaceae</taxon>
        <taxon>Facklamia</taxon>
    </lineage>
</organism>
<dbReference type="PANTHER" id="PTHR41299:SF1">
    <property type="entry name" value="THIAMINE PYROPHOSPHOKINASE"/>
    <property type="match status" value="1"/>
</dbReference>
<dbReference type="AlphaFoldDB" id="H3NGR8"/>
<dbReference type="InterPro" id="IPR007371">
    <property type="entry name" value="TPK_catalytic"/>
</dbReference>
<dbReference type="Pfam" id="PF04265">
    <property type="entry name" value="TPK_B1_binding"/>
    <property type="match status" value="1"/>
</dbReference>
<dbReference type="eggNOG" id="COG1564">
    <property type="taxonomic scope" value="Bacteria"/>
</dbReference>
<dbReference type="Pfam" id="PF04263">
    <property type="entry name" value="TPK_catalytic"/>
    <property type="match status" value="1"/>
</dbReference>
<protein>
    <recommendedName>
        <fullName evidence="5">Thiamine diphosphokinase</fullName>
        <ecNumber evidence="5">2.7.6.2</ecNumber>
    </recommendedName>
</protein>
<dbReference type="GO" id="GO:0006772">
    <property type="term" value="P:thiamine metabolic process"/>
    <property type="evidence" value="ECO:0007669"/>
    <property type="project" value="UniProtKB-UniRule"/>
</dbReference>
<dbReference type="EMBL" id="AGEG01000001">
    <property type="protein sequence ID" value="EHR38347.1"/>
    <property type="molecule type" value="Genomic_DNA"/>
</dbReference>
<dbReference type="SUPFAM" id="SSF63999">
    <property type="entry name" value="Thiamin pyrophosphokinase, catalytic domain"/>
    <property type="match status" value="1"/>
</dbReference>
<keyword evidence="3 7" id="KW-0418">Kinase</keyword>
<dbReference type="RefSeq" id="WP_006307922.1">
    <property type="nucleotide sequence ID" value="NZ_JH601133.1"/>
</dbReference>
<dbReference type="GO" id="GO:0004788">
    <property type="term" value="F:thiamine diphosphokinase activity"/>
    <property type="evidence" value="ECO:0007669"/>
    <property type="project" value="UniProtKB-UniRule"/>
</dbReference>
<keyword evidence="1" id="KW-0808">Transferase</keyword>
<dbReference type="InterPro" id="IPR036759">
    <property type="entry name" value="TPK_catalytic_sf"/>
</dbReference>
<accession>H3NGR8</accession>
<evidence type="ECO:0000256" key="2">
    <source>
        <dbReference type="ARBA" id="ARBA00022741"/>
    </source>
</evidence>
<proteinExistence type="predicted"/>
<dbReference type="EC" id="2.7.6.2" evidence="5"/>
<dbReference type="PATRIC" id="fig|883113.3.peg.58"/>
<dbReference type="InterPro" id="IPR006282">
    <property type="entry name" value="Thi_PPkinase"/>
</dbReference>
<dbReference type="NCBIfam" id="TIGR01378">
    <property type="entry name" value="thi_PPkinase"/>
    <property type="match status" value="1"/>
</dbReference>
<feature type="domain" description="Thiamin pyrophosphokinase thiamin-binding" evidence="6">
    <location>
        <begin position="152"/>
        <end position="217"/>
    </location>
</feature>
<dbReference type="Gene3D" id="3.40.50.10240">
    <property type="entry name" value="Thiamin pyrophosphokinase, catalytic domain"/>
    <property type="match status" value="1"/>
</dbReference>
<evidence type="ECO:0000313" key="8">
    <source>
        <dbReference type="Proteomes" id="UP000006190"/>
    </source>
</evidence>